<dbReference type="InterPro" id="IPR029063">
    <property type="entry name" value="SAM-dependent_MTases_sf"/>
</dbReference>
<dbReference type="Gene3D" id="1.10.10.10">
    <property type="entry name" value="Winged helix-like DNA-binding domain superfamily/Winged helix DNA-binding domain"/>
    <property type="match status" value="1"/>
</dbReference>
<gene>
    <name evidence="5" type="ORF">PENARI_c028G11548</name>
</gene>
<dbReference type="InterPro" id="IPR036249">
    <property type="entry name" value="Thioredoxin-like_sf"/>
</dbReference>
<dbReference type="GeneID" id="34580982"/>
<dbReference type="InterPro" id="IPR016461">
    <property type="entry name" value="COMT-like"/>
</dbReference>
<reference evidence="5 6" key="1">
    <citation type="journal article" date="2016" name="Sci. Rep.">
        <title>Penicillium arizonense, a new, genome sequenced fungal species, reveals a high chemical diversity in secreted metabolites.</title>
        <authorList>
            <person name="Grijseels S."/>
            <person name="Nielsen J.C."/>
            <person name="Randelovic M."/>
            <person name="Nielsen J."/>
            <person name="Nielsen K.F."/>
            <person name="Workman M."/>
            <person name="Frisvad J.C."/>
        </authorList>
    </citation>
    <scope>NUCLEOTIDE SEQUENCE [LARGE SCALE GENOMIC DNA]</scope>
    <source>
        <strain evidence="5 6">CBS 141311</strain>
    </source>
</reference>
<dbReference type="Proteomes" id="UP000177622">
    <property type="component" value="Unassembled WGS sequence"/>
</dbReference>
<dbReference type="GO" id="GO:0032259">
    <property type="term" value="P:methylation"/>
    <property type="evidence" value="ECO:0007669"/>
    <property type="project" value="UniProtKB-KW"/>
</dbReference>
<evidence type="ECO:0000256" key="2">
    <source>
        <dbReference type="ARBA" id="ARBA00022679"/>
    </source>
</evidence>
<keyword evidence="2" id="KW-0808">Transferase</keyword>
<accession>A0A1F5L5N7</accession>
<dbReference type="InterPro" id="IPR015421">
    <property type="entry name" value="PyrdxlP-dep_Trfase_major"/>
</dbReference>
<dbReference type="Pfam" id="PF00155">
    <property type="entry name" value="Aminotran_1_2"/>
    <property type="match status" value="1"/>
</dbReference>
<dbReference type="InterPro" id="IPR004046">
    <property type="entry name" value="GST_C"/>
</dbReference>
<dbReference type="RefSeq" id="XP_022483988.1">
    <property type="nucleotide sequence ID" value="XM_022636248.1"/>
</dbReference>
<dbReference type="SUPFAM" id="SSF46785">
    <property type="entry name" value="Winged helix' DNA-binding domain"/>
    <property type="match status" value="1"/>
</dbReference>
<dbReference type="Gene3D" id="3.90.1150.10">
    <property type="entry name" value="Aspartate Aminotransferase, domain 1"/>
    <property type="match status" value="1"/>
</dbReference>
<dbReference type="InterPro" id="IPR001077">
    <property type="entry name" value="COMT_C"/>
</dbReference>
<keyword evidence="6" id="KW-1185">Reference proteome</keyword>
<dbReference type="Pfam" id="PF08100">
    <property type="entry name" value="Dimerisation"/>
    <property type="match status" value="1"/>
</dbReference>
<feature type="domain" description="GST C-terminal" evidence="4">
    <location>
        <begin position="898"/>
        <end position="1029"/>
    </location>
</feature>
<evidence type="ECO:0000313" key="6">
    <source>
        <dbReference type="Proteomes" id="UP000177622"/>
    </source>
</evidence>
<evidence type="ECO:0000259" key="4">
    <source>
        <dbReference type="PROSITE" id="PS50405"/>
    </source>
</evidence>
<keyword evidence="3" id="KW-0949">S-adenosyl-L-methionine</keyword>
<dbReference type="PROSITE" id="PS50405">
    <property type="entry name" value="GST_CTER"/>
    <property type="match status" value="1"/>
</dbReference>
<dbReference type="SUPFAM" id="SSF47616">
    <property type="entry name" value="GST C-terminal domain-like"/>
    <property type="match status" value="1"/>
</dbReference>
<dbReference type="PANTHER" id="PTHR43712">
    <property type="entry name" value="PUTATIVE (AFU_ORTHOLOGUE AFUA_4G14580)-RELATED"/>
    <property type="match status" value="1"/>
</dbReference>
<evidence type="ECO:0000256" key="3">
    <source>
        <dbReference type="ARBA" id="ARBA00022691"/>
    </source>
</evidence>
<dbReference type="GO" id="GO:0008171">
    <property type="term" value="F:O-methyltransferase activity"/>
    <property type="evidence" value="ECO:0007669"/>
    <property type="project" value="InterPro"/>
</dbReference>
<dbReference type="Pfam" id="PF13409">
    <property type="entry name" value="GST_N_2"/>
    <property type="match status" value="1"/>
</dbReference>
<dbReference type="AlphaFoldDB" id="A0A1F5L5N7"/>
<evidence type="ECO:0000256" key="1">
    <source>
        <dbReference type="ARBA" id="ARBA00022603"/>
    </source>
</evidence>
<dbReference type="InterPro" id="IPR004839">
    <property type="entry name" value="Aminotransferase_I/II_large"/>
</dbReference>
<dbReference type="OrthoDB" id="1606438at2759"/>
<organism evidence="5 6">
    <name type="scientific">Penicillium arizonense</name>
    <dbReference type="NCBI Taxonomy" id="1835702"/>
    <lineage>
        <taxon>Eukaryota</taxon>
        <taxon>Fungi</taxon>
        <taxon>Dikarya</taxon>
        <taxon>Ascomycota</taxon>
        <taxon>Pezizomycotina</taxon>
        <taxon>Eurotiomycetes</taxon>
        <taxon>Eurotiomycetidae</taxon>
        <taxon>Eurotiales</taxon>
        <taxon>Aspergillaceae</taxon>
        <taxon>Penicillium</taxon>
    </lineage>
</organism>
<protein>
    <recommendedName>
        <fullName evidence="4">GST C-terminal domain-containing protein</fullName>
    </recommendedName>
</protein>
<dbReference type="InterPro" id="IPR012967">
    <property type="entry name" value="COMT_dimerisation"/>
</dbReference>
<dbReference type="GO" id="GO:0044550">
    <property type="term" value="P:secondary metabolite biosynthetic process"/>
    <property type="evidence" value="ECO:0007669"/>
    <property type="project" value="UniProtKB-ARBA"/>
</dbReference>
<comment type="caution">
    <text evidence="5">The sequence shown here is derived from an EMBL/GenBank/DDBJ whole genome shotgun (WGS) entry which is preliminary data.</text>
</comment>
<dbReference type="InterPro" id="IPR036282">
    <property type="entry name" value="Glutathione-S-Trfase_C_sf"/>
</dbReference>
<dbReference type="InterPro" id="IPR036388">
    <property type="entry name" value="WH-like_DNA-bd_sf"/>
</dbReference>
<dbReference type="SUPFAM" id="SSF53335">
    <property type="entry name" value="S-adenosyl-L-methionine-dependent methyltransferases"/>
    <property type="match status" value="1"/>
</dbReference>
<dbReference type="Gene3D" id="3.40.50.150">
    <property type="entry name" value="Vaccinia Virus protein VP39"/>
    <property type="match status" value="1"/>
</dbReference>
<dbReference type="Pfam" id="PF00043">
    <property type="entry name" value="GST_C"/>
    <property type="match status" value="1"/>
</dbReference>
<dbReference type="SUPFAM" id="SSF53383">
    <property type="entry name" value="PLP-dependent transferases"/>
    <property type="match status" value="1"/>
</dbReference>
<sequence length="1029" mass="115453">MQNLDTLSNRSRATLASLQAFGFQTTQPAIRSEPSNPDPIDASVAESWTIRPELVSLFQDSIRTDLDAQHLSYSDSHLGDSKVIHALSSFFNGYFSPFRPVEDGQIALAPGSSRCLDGLMHHLCDPGDGVLVPAPFWNGFDFHLSIHAQVHPVVAPIHDLYNASNADALMASLTETFDATPRRIRALLLTNPGNPLGQCYTAETFIRCARFCQDRDIHLICDEVYALSYFGGNGPGSTPFRSILSLDLQGLRCDASRVHVVWSGCVVSQENPELILALRLPTSTEVSSLSALCTTTLLTCDKLPHLIQINKERLLRSYNAVVGILKAKGVEYIPATAGLCVFARLAQNARTLDDEVCFQKLLRQKGLINYKMEATLNHLGASLQEAVTQLKGRLSTERLAALHDHSEGKIADAHLGEVAARTIDLLHQAEQLLEPSSLVLADHFLGYLHTKCLCAAVEFCIPDHLVGGPRSATQLAELSGAREDRLRQVLRLLYNNGIFEYEANSETYRNNPTSDMLRSDHWTQWHNWVNLYGNEFYDMARGIPASLRQGTTRTPAQINFNTDENMFDYFTARGWLPRLHRTLGGGATAQAPGILADYPWEEFGDKTFLDIGGGEGALIALILRRYPLIKAALLDTPKVIEHARSLFLSADGKYADVGDRVQETGLIAGDFLESIPSFELYTMKWCLHDWNDEKTAKVLGNIRKSIRMTPESRLVVIESILADGRSSRLSRYADLTMMVSADGQERTESEWRALADRTGWEIRTIRTLRGAWPCAIEMRPVLMPIMDPKSHQVSVPVIKGDVGYDGRVILYVIKADETSYINYIKPLILARELKIPHLLSVIDTKDEWFYRIHPERMVPSLKDLDPETNREVNVFESTACLQYLADRFDHIGTWAGRNAAEKGAVLSWTAYQTASLGPTAKYWLYFLRGYPTRHKPVQLPRTIEKLHSNCLRQWDILEKRLSLEGQDYIALPDRPTLADLSYFPFAMPWMFQFLGVDIKDWPSIDRWSQSMLNRPAVKAVMEMGPKIGH</sequence>
<dbReference type="Pfam" id="PF00891">
    <property type="entry name" value="Methyltransf_2"/>
    <property type="match status" value="1"/>
</dbReference>
<dbReference type="PROSITE" id="PS51683">
    <property type="entry name" value="SAM_OMT_II"/>
    <property type="match status" value="1"/>
</dbReference>
<name>A0A1F5L5N7_PENAI</name>
<dbReference type="InterPro" id="IPR010987">
    <property type="entry name" value="Glutathione-S-Trfase_C-like"/>
</dbReference>
<dbReference type="Gene3D" id="3.40.640.10">
    <property type="entry name" value="Type I PLP-dependent aspartate aminotransferase-like (Major domain)"/>
    <property type="match status" value="1"/>
</dbReference>
<dbReference type="GO" id="GO:0046983">
    <property type="term" value="F:protein dimerization activity"/>
    <property type="evidence" value="ECO:0007669"/>
    <property type="project" value="InterPro"/>
</dbReference>
<dbReference type="Gene3D" id="1.20.1050.130">
    <property type="match status" value="1"/>
</dbReference>
<dbReference type="CDD" id="cd00609">
    <property type="entry name" value="AAT_like"/>
    <property type="match status" value="1"/>
</dbReference>
<dbReference type="InterPro" id="IPR015422">
    <property type="entry name" value="PyrdxlP-dep_Trfase_small"/>
</dbReference>
<dbReference type="InterPro" id="IPR004045">
    <property type="entry name" value="Glutathione_S-Trfase_N"/>
</dbReference>
<dbReference type="InterPro" id="IPR015424">
    <property type="entry name" value="PyrdxlP-dep_Trfase"/>
</dbReference>
<dbReference type="EMBL" id="LXJU01000028">
    <property type="protein sequence ID" value="OGE48533.1"/>
    <property type="molecule type" value="Genomic_DNA"/>
</dbReference>
<dbReference type="InterPro" id="IPR036390">
    <property type="entry name" value="WH_DNA-bd_sf"/>
</dbReference>
<dbReference type="STRING" id="1835702.A0A1F5L5N7"/>
<dbReference type="SUPFAM" id="SSF52833">
    <property type="entry name" value="Thioredoxin-like"/>
    <property type="match status" value="1"/>
</dbReference>
<dbReference type="PANTHER" id="PTHR43712:SF2">
    <property type="entry name" value="O-METHYLTRANSFERASE CICE"/>
    <property type="match status" value="1"/>
</dbReference>
<evidence type="ECO:0000313" key="5">
    <source>
        <dbReference type="EMBL" id="OGE48533.1"/>
    </source>
</evidence>
<keyword evidence="1" id="KW-0489">Methyltransferase</keyword>
<proteinExistence type="predicted"/>
<dbReference type="GO" id="GO:0030170">
    <property type="term" value="F:pyridoxal phosphate binding"/>
    <property type="evidence" value="ECO:0007669"/>
    <property type="project" value="InterPro"/>
</dbReference>
<dbReference type="PRINTS" id="PR00753">
    <property type="entry name" value="ACCSYNTHASE"/>
</dbReference>